<comment type="caution">
    <text evidence="1">The sequence shown here is derived from an EMBL/GenBank/DDBJ whole genome shotgun (WGS) entry which is preliminary data.</text>
</comment>
<sequence length="97" mass="10963">MGEFALLALGIAAAGYFIGEGLKNFKNPDSVSKLKEWAIFEDHTLIPEKNVHNHLGISKEDTTMLIEEHPDIPHVVINNNTYYTEEGLKEWLKKIGK</sequence>
<dbReference type="RefSeq" id="WP_367779950.1">
    <property type="nucleotide sequence ID" value="NZ_JBFMIA010000010.1"/>
</dbReference>
<dbReference type="GO" id="GO:0003677">
    <property type="term" value="F:DNA binding"/>
    <property type="evidence" value="ECO:0007669"/>
    <property type="project" value="UniProtKB-KW"/>
</dbReference>
<gene>
    <name evidence="1" type="ORF">AB1471_11710</name>
</gene>
<name>A0ABV3Q6B4_9BACL</name>
<keyword evidence="1" id="KW-0238">DNA-binding</keyword>
<keyword evidence="2" id="KW-1185">Reference proteome</keyword>
<protein>
    <submittedName>
        <fullName evidence="1">DNA-binding protein</fullName>
    </submittedName>
</protein>
<dbReference type="EMBL" id="JBFMIA010000010">
    <property type="protein sequence ID" value="MEW9502459.1"/>
    <property type="molecule type" value="Genomic_DNA"/>
</dbReference>
<proteinExistence type="predicted"/>
<reference evidence="1 2" key="1">
    <citation type="journal article" date="1979" name="Int. J. Syst. Evol. Microbiol.">
        <title>Bacillus globisporus subsp. marinus subsp. nov.</title>
        <authorList>
            <person name="Liu H."/>
        </authorList>
    </citation>
    <scope>NUCLEOTIDE SEQUENCE [LARGE SCALE GENOMIC DNA]</scope>
    <source>
        <strain evidence="1 2">DSM 1297</strain>
    </source>
</reference>
<organism evidence="1 2">
    <name type="scientific">Jeotgalibacillus marinus</name>
    <dbReference type="NCBI Taxonomy" id="86667"/>
    <lineage>
        <taxon>Bacteria</taxon>
        <taxon>Bacillati</taxon>
        <taxon>Bacillota</taxon>
        <taxon>Bacilli</taxon>
        <taxon>Bacillales</taxon>
        <taxon>Caryophanaceae</taxon>
        <taxon>Jeotgalibacillus</taxon>
    </lineage>
</organism>
<evidence type="ECO:0000313" key="2">
    <source>
        <dbReference type="Proteomes" id="UP001556040"/>
    </source>
</evidence>
<accession>A0ABV3Q6B4</accession>
<evidence type="ECO:0000313" key="1">
    <source>
        <dbReference type="EMBL" id="MEW9502459.1"/>
    </source>
</evidence>
<dbReference type="Proteomes" id="UP001556040">
    <property type="component" value="Unassembled WGS sequence"/>
</dbReference>